<evidence type="ECO:0000256" key="1">
    <source>
        <dbReference type="SAM" id="MobiDB-lite"/>
    </source>
</evidence>
<protein>
    <submittedName>
        <fullName evidence="3">Bifunctional chitinase/lysozyme</fullName>
    </submittedName>
</protein>
<feature type="signal peptide" evidence="2">
    <location>
        <begin position="1"/>
        <end position="22"/>
    </location>
</feature>
<evidence type="ECO:0000256" key="2">
    <source>
        <dbReference type="SAM" id="SignalP"/>
    </source>
</evidence>
<dbReference type="KEGG" id="shj:SHELI_v1c06030"/>
<dbReference type="AlphaFoldDB" id="A0A1B3SKU4"/>
<dbReference type="NCBIfam" id="NF038029">
    <property type="entry name" value="LP_plasma"/>
    <property type="match status" value="1"/>
</dbReference>
<dbReference type="SUPFAM" id="SSF51445">
    <property type="entry name" value="(Trans)glycosidases"/>
    <property type="match status" value="1"/>
</dbReference>
<dbReference type="InterPro" id="IPR052750">
    <property type="entry name" value="GH18_Chitinase"/>
</dbReference>
<feature type="chain" id="PRO_5008554101" evidence="2">
    <location>
        <begin position="23"/>
        <end position="980"/>
    </location>
</feature>
<dbReference type="InterPro" id="IPR017853">
    <property type="entry name" value="GH"/>
</dbReference>
<dbReference type="PATRIC" id="fig|216938.3.peg.615"/>
<reference evidence="3 4" key="1">
    <citation type="submission" date="2016-08" db="EMBL/GenBank/DDBJ databases">
        <title>Complete genome sequence of Spiroplasma helicoides TABS-2 (DSM 22551).</title>
        <authorList>
            <person name="Shen W.-Y."/>
            <person name="Lo W.-S."/>
            <person name="Lai Y.-C."/>
            <person name="Kuo C.-H."/>
        </authorList>
    </citation>
    <scope>NUCLEOTIDE SEQUENCE [LARGE SCALE GENOMIC DNA]</scope>
    <source>
        <strain evidence="3 4">TABS-2</strain>
    </source>
</reference>
<name>A0A1B3SKU4_9MOLU</name>
<gene>
    <name evidence="3" type="ORF">SHELI_v1c06030</name>
</gene>
<feature type="compositionally biased region" description="Polar residues" evidence="1">
    <location>
        <begin position="553"/>
        <end position="569"/>
    </location>
</feature>
<keyword evidence="2" id="KW-0732">Signal</keyword>
<feature type="region of interest" description="Disordered" evidence="1">
    <location>
        <begin position="553"/>
        <end position="578"/>
    </location>
</feature>
<sequence>MKKLLSTLAALTLIGSSSFSVVSCYSPLFSKGANSNSNNNGSDNGDDGVNVDSQSKALAKRALNQEADKALYTDYSKNNGNNITVHSNDPKVTTLKGKDYLGSKLDGNTKFTPYADAGIVQDVAEYALKQQGLSGAYRQQAIEAIKAQGIENIDYSIGGYIKHVQEQNQSFDGFKLGFMQNASDTGELVPMWNAAPAKMREAAGKLGITAESGQGTEYANWFNERIASWLNDGTLQQDQITVSFGPFANSFWHTAWQNNKTPEELAQVIKNIGNRYKTSKFEFYFAAPYLTANGDYMASQKLLAAALKILVEEDSNYDFSLALVTSTKDGVAVSDDEQAMILGDEASPLYTFTKYLGMNFRLNLVPYLTVADTAAVEAPSINGDWEEKTIEAAVTNTSKVWMNLAKKLLSDESLTGINETNIYQRMGVTPWIGRRAEKAAYNFTQNDAVNLRSWAIKNKLGNLSMFYISRDVPSEFISNNSGNVNDLADQNPLDQNIRSGTLYKQYSYADALSGLVTSKEQEAANVGEAKGVDYAKDIIGGKVKEALDAISKQQGSKGWTTPGQATPNPSGEGNNGEGAIHDPNVPTEIPTGFGSSRFDDVKTANPTRTSYDIAKTSNVNSNYYYSPYVDAGLSQGNDIAGIQGATGLDHLTLAFVQQANAQDDTMELSVAGMSTTGDAYTWWQDKQLWEKMLKPMAESGNLQNVKVAYGGAATGGYYQKNPWDWALTKAGNVDGAVNMLEEGLTKYQKGLYDLAVSKKVKNVQMPKSIDFDIEGPAQFRQQPNEVLAKTLAKMKKADSQWDFSITLPVLPAGLTNEGYNVMDTFIKAYKEAGLSLADLPIINLMLMDYGDPIYQSAMSAGKSNYDLAVEAIESTKKNLSSSINSNFGTTGEDSLLYSKIGATPMIGVNDTIYGVFTVEDAKDLYNYVNEKGLGYIGIWSMNDDRGKDFYSKQGANKSLLTHGLTYLDDYDFSKAFNGKF</sequence>
<dbReference type="Gene3D" id="3.20.20.80">
    <property type="entry name" value="Glycosidases"/>
    <property type="match status" value="2"/>
</dbReference>
<dbReference type="STRING" id="216938.SHELI_v1c06030"/>
<dbReference type="RefSeq" id="WP_069116582.1">
    <property type="nucleotide sequence ID" value="NZ_CP017015.1"/>
</dbReference>
<dbReference type="InterPro" id="IPR054816">
    <property type="entry name" value="Lipoprotein_mollicutes-type_CS"/>
</dbReference>
<evidence type="ECO:0000313" key="4">
    <source>
        <dbReference type="Proteomes" id="UP000094378"/>
    </source>
</evidence>
<dbReference type="PANTHER" id="PTHR42976">
    <property type="entry name" value="BIFUNCTIONAL CHITINASE/LYSOZYME-RELATED"/>
    <property type="match status" value="1"/>
</dbReference>
<dbReference type="PANTHER" id="PTHR42976:SF1">
    <property type="entry name" value="GH18 DOMAIN-CONTAINING PROTEIN-RELATED"/>
    <property type="match status" value="1"/>
</dbReference>
<dbReference type="OrthoDB" id="99456at2"/>
<keyword evidence="4" id="KW-1185">Reference proteome</keyword>
<organism evidence="3 4">
    <name type="scientific">Spiroplasma helicoides</name>
    <dbReference type="NCBI Taxonomy" id="216938"/>
    <lineage>
        <taxon>Bacteria</taxon>
        <taxon>Bacillati</taxon>
        <taxon>Mycoplasmatota</taxon>
        <taxon>Mollicutes</taxon>
        <taxon>Entomoplasmatales</taxon>
        <taxon>Spiroplasmataceae</taxon>
        <taxon>Spiroplasma</taxon>
    </lineage>
</organism>
<dbReference type="EMBL" id="CP017015">
    <property type="protein sequence ID" value="AOG60554.1"/>
    <property type="molecule type" value="Genomic_DNA"/>
</dbReference>
<dbReference type="Proteomes" id="UP000094378">
    <property type="component" value="Chromosome"/>
</dbReference>
<evidence type="ECO:0000313" key="3">
    <source>
        <dbReference type="EMBL" id="AOG60554.1"/>
    </source>
</evidence>
<proteinExistence type="predicted"/>
<accession>A0A1B3SKU4</accession>
<dbReference type="PROSITE" id="PS51257">
    <property type="entry name" value="PROKAR_LIPOPROTEIN"/>
    <property type="match status" value="1"/>
</dbReference>